<geneLocation type="plasmid" evidence="1">
    <name>pJB37</name>
</geneLocation>
<protein>
    <submittedName>
        <fullName evidence="1">Uncharacterized protein</fullName>
    </submittedName>
</protein>
<evidence type="ECO:0000313" key="1">
    <source>
        <dbReference type="EMBL" id="ARD70317.1"/>
    </source>
</evidence>
<reference evidence="1" key="1">
    <citation type="submission" date="2017-01" db="EMBL/GenBank/DDBJ databases">
        <title>Complete nucleotide sequence of an IncP-2 blaVIM-2-harboring megaplasmid from Pseudomonas aeruginosa.</title>
        <authorList>
            <person name="Botelho J."/>
            <person name="Grosso F."/>
            <person name="Mabrouk A."/>
            <person name="Peixe L."/>
        </authorList>
    </citation>
    <scope>NUCLEOTIDE SEQUENCE</scope>
    <source>
        <strain evidence="1">FFUP_PS_37</strain>
        <plasmid evidence="1">pJB37</plasmid>
    </source>
</reference>
<sequence>MIRIVVLFECQGGIARSWIVGFRNQNDFNDPAYGFTPKRGLEIQAC</sequence>
<keyword evidence="1" id="KW-0614">Plasmid</keyword>
<name>A0A1V0M5Z8_PSEAI</name>
<accession>A0A1V0M5Z8</accession>
<dbReference type="AlphaFoldDB" id="A0A1V0M5Z8"/>
<organism evidence="1">
    <name type="scientific">Pseudomonas aeruginosa</name>
    <dbReference type="NCBI Taxonomy" id="287"/>
    <lineage>
        <taxon>Bacteria</taxon>
        <taxon>Pseudomonadati</taxon>
        <taxon>Pseudomonadota</taxon>
        <taxon>Gammaproteobacteria</taxon>
        <taxon>Pseudomonadales</taxon>
        <taxon>Pseudomonadaceae</taxon>
        <taxon>Pseudomonas</taxon>
    </lineage>
</organism>
<proteinExistence type="predicted"/>
<dbReference type="EMBL" id="KY494864">
    <property type="protein sequence ID" value="ARD70317.1"/>
    <property type="molecule type" value="Genomic_DNA"/>
</dbReference>